<organism evidence="1 2">
    <name type="scientific">Sphaerobacter thermophilus (strain ATCC 49802 / DSM 20745 / KCCM 41009 / NCIMB 13125 / S 6022)</name>
    <dbReference type="NCBI Taxonomy" id="479434"/>
    <lineage>
        <taxon>Bacteria</taxon>
        <taxon>Pseudomonadati</taxon>
        <taxon>Thermomicrobiota</taxon>
        <taxon>Thermomicrobia</taxon>
        <taxon>Sphaerobacterales</taxon>
        <taxon>Sphaerobacterineae</taxon>
        <taxon>Sphaerobacteraceae</taxon>
        <taxon>Sphaerobacter</taxon>
    </lineage>
</organism>
<dbReference type="STRING" id="479434.Sthe_2964"/>
<evidence type="ECO:0000313" key="2">
    <source>
        <dbReference type="Proteomes" id="UP000002027"/>
    </source>
</evidence>
<dbReference type="Proteomes" id="UP000002027">
    <property type="component" value="Chromosome 2"/>
</dbReference>
<dbReference type="InParanoid" id="D1C975"/>
<reference evidence="2" key="1">
    <citation type="submission" date="2009-11" db="EMBL/GenBank/DDBJ databases">
        <title>The complete chromosome 2 of Sphaerobacter thermophilus DSM 20745.</title>
        <authorList>
            <person name="Lucas S."/>
            <person name="Copeland A."/>
            <person name="Lapidus A."/>
            <person name="Glavina del Rio T."/>
            <person name="Dalin E."/>
            <person name="Tice H."/>
            <person name="Bruce D."/>
            <person name="Goodwin L."/>
            <person name="Pitluck S."/>
            <person name="Kyrpides N."/>
            <person name="Mavromatis K."/>
            <person name="Ivanova N."/>
            <person name="Mikhailova N."/>
            <person name="LaButti K.M."/>
            <person name="Clum A."/>
            <person name="Sun H.I."/>
            <person name="Brettin T."/>
            <person name="Detter J.C."/>
            <person name="Han C."/>
            <person name="Larimer F."/>
            <person name="Land M."/>
            <person name="Hauser L."/>
            <person name="Markowitz V."/>
            <person name="Cheng J.F."/>
            <person name="Hugenholtz P."/>
            <person name="Woyke T."/>
            <person name="Wu D."/>
            <person name="Steenblock K."/>
            <person name="Schneider S."/>
            <person name="Pukall R."/>
            <person name="Goeker M."/>
            <person name="Klenk H.P."/>
            <person name="Eisen J.A."/>
        </authorList>
    </citation>
    <scope>NUCLEOTIDE SEQUENCE [LARGE SCALE GENOMIC DNA]</scope>
    <source>
        <strain evidence="2">ATCC 49802 / DSM 20745 / S 6022</strain>
    </source>
</reference>
<dbReference type="AlphaFoldDB" id="D1C975"/>
<accession>D1C975</accession>
<name>D1C975_SPHTD</name>
<evidence type="ECO:0008006" key="3">
    <source>
        <dbReference type="Google" id="ProtNLM"/>
    </source>
</evidence>
<dbReference type="KEGG" id="sti:Sthe_2964"/>
<evidence type="ECO:0000313" key="1">
    <source>
        <dbReference type="EMBL" id="ACZ40368.1"/>
    </source>
</evidence>
<dbReference type="HOGENOM" id="CLU_129221_1_0_0"/>
<protein>
    <recommendedName>
        <fullName evidence="3">DUF3052 domain-containing protein</fullName>
    </recommendedName>
</protein>
<gene>
    <name evidence="1" type="ordered locus">Sthe_2964</name>
</gene>
<proteinExistence type="predicted"/>
<keyword evidence="2" id="KW-1185">Reference proteome</keyword>
<sequence length="164" mass="18002">MRDMPPRSPARRRGGSLSRELCRDTREPNELSAKTVAQKLLIKPGATVWSSRSDRLRLIEPLPEGVRTVGGLDEATTALIFADDEASVRAILAAHQDHLASPAHLCVAFPKANRTDINRDTLWPILAENGLRPITQVAVDDVWSALRFRLGKEGEAQFTGGNKS</sequence>
<dbReference type="EMBL" id="CP001824">
    <property type="protein sequence ID" value="ACZ40368.1"/>
    <property type="molecule type" value="Genomic_DNA"/>
</dbReference>
<reference evidence="1 2" key="2">
    <citation type="journal article" date="2010" name="Stand. Genomic Sci.">
        <title>Complete genome sequence of Desulfohalobium retbaense type strain (HR(100)).</title>
        <authorList>
            <person name="Spring S."/>
            <person name="Nolan M."/>
            <person name="Lapidus A."/>
            <person name="Glavina Del Rio T."/>
            <person name="Copeland A."/>
            <person name="Tice H."/>
            <person name="Cheng J.F."/>
            <person name="Lucas S."/>
            <person name="Land M."/>
            <person name="Chen F."/>
            <person name="Bruce D."/>
            <person name="Goodwin L."/>
            <person name="Pitluck S."/>
            <person name="Ivanova N."/>
            <person name="Mavromatis K."/>
            <person name="Mikhailova N."/>
            <person name="Pati A."/>
            <person name="Chen A."/>
            <person name="Palaniappan K."/>
            <person name="Hauser L."/>
            <person name="Chang Y.J."/>
            <person name="Jeffries C.D."/>
            <person name="Munk C."/>
            <person name="Kiss H."/>
            <person name="Chain P."/>
            <person name="Han C."/>
            <person name="Brettin T."/>
            <person name="Detter J.C."/>
            <person name="Schuler E."/>
            <person name="Goker M."/>
            <person name="Rohde M."/>
            <person name="Bristow J."/>
            <person name="Eisen J.A."/>
            <person name="Markowitz V."/>
            <person name="Hugenholtz P."/>
            <person name="Kyrpides N.C."/>
            <person name="Klenk H.P."/>
        </authorList>
    </citation>
    <scope>NUCLEOTIDE SEQUENCE [LARGE SCALE GENOMIC DNA]</scope>
    <source>
        <strain evidence="2">ATCC 49802 / DSM 20745 / S 6022</strain>
    </source>
</reference>
<dbReference type="eggNOG" id="ENOG5032RRV">
    <property type="taxonomic scope" value="Bacteria"/>
</dbReference>